<evidence type="ECO:0000259" key="3">
    <source>
        <dbReference type="PROSITE" id="PS50076"/>
    </source>
</evidence>
<dbReference type="InterPro" id="IPR052243">
    <property type="entry name" value="Mito_inner_membrane_organizer"/>
</dbReference>
<dbReference type="STRING" id="280699.M1UUU2"/>
<feature type="compositionally biased region" description="Acidic residues" evidence="2">
    <location>
        <begin position="215"/>
        <end position="241"/>
    </location>
</feature>
<dbReference type="InterPro" id="IPR001623">
    <property type="entry name" value="DnaJ_domain"/>
</dbReference>
<protein>
    <submittedName>
        <fullName evidence="4">Similar to J-domain protein D3</fullName>
    </submittedName>
</protein>
<evidence type="ECO:0000256" key="2">
    <source>
        <dbReference type="SAM" id="MobiDB-lite"/>
    </source>
</evidence>
<keyword evidence="1" id="KW-0143">Chaperone</keyword>
<dbReference type="GeneID" id="16995808"/>
<dbReference type="OrthoDB" id="10250354at2759"/>
<evidence type="ECO:0000256" key="1">
    <source>
        <dbReference type="ARBA" id="ARBA00023186"/>
    </source>
</evidence>
<dbReference type="KEGG" id="cme:CYME_CMO337C"/>
<gene>
    <name evidence="4" type="ORF">CYME_CMO337C</name>
</gene>
<feature type="domain" description="J" evidence="3">
    <location>
        <begin position="20"/>
        <end position="88"/>
    </location>
</feature>
<dbReference type="Gene3D" id="1.10.287.110">
    <property type="entry name" value="DnaJ domain"/>
    <property type="match status" value="1"/>
</dbReference>
<dbReference type="PANTHER" id="PTHR44157:SF1">
    <property type="entry name" value="DNAJ HOMOLOG SUBFAMILY C MEMBER 11"/>
    <property type="match status" value="1"/>
</dbReference>
<feature type="compositionally biased region" description="Basic residues" evidence="2">
    <location>
        <begin position="119"/>
        <end position="129"/>
    </location>
</feature>
<dbReference type="SMART" id="SM00271">
    <property type="entry name" value="DnaJ"/>
    <property type="match status" value="1"/>
</dbReference>
<dbReference type="SUPFAM" id="SSF46565">
    <property type="entry name" value="Chaperone J-domain"/>
    <property type="match status" value="1"/>
</dbReference>
<feature type="region of interest" description="Disordered" evidence="2">
    <location>
        <begin position="210"/>
        <end position="308"/>
    </location>
</feature>
<dbReference type="HOGENOM" id="CLU_019611_0_1_1"/>
<reference evidence="4 5" key="1">
    <citation type="journal article" date="2004" name="Nature">
        <title>Genome sequence of the ultrasmall unicellular red alga Cyanidioschyzon merolae 10D.</title>
        <authorList>
            <person name="Matsuzaki M."/>
            <person name="Misumi O."/>
            <person name="Shin-i T."/>
            <person name="Maruyama S."/>
            <person name="Takahara M."/>
            <person name="Miyagishima S."/>
            <person name="Mori T."/>
            <person name="Nishida K."/>
            <person name="Yagisawa F."/>
            <person name="Nishida K."/>
            <person name="Yoshida Y."/>
            <person name="Nishimura Y."/>
            <person name="Nakao S."/>
            <person name="Kobayashi T."/>
            <person name="Momoyama Y."/>
            <person name="Higashiyama T."/>
            <person name="Minoda A."/>
            <person name="Sano M."/>
            <person name="Nomoto H."/>
            <person name="Oishi K."/>
            <person name="Hayashi H."/>
            <person name="Ohta F."/>
            <person name="Nishizaka S."/>
            <person name="Haga S."/>
            <person name="Miura S."/>
            <person name="Morishita T."/>
            <person name="Kabeya Y."/>
            <person name="Terasawa K."/>
            <person name="Suzuki Y."/>
            <person name="Ishii Y."/>
            <person name="Asakawa S."/>
            <person name="Takano H."/>
            <person name="Ohta N."/>
            <person name="Kuroiwa H."/>
            <person name="Tanaka K."/>
            <person name="Shimizu N."/>
            <person name="Sugano S."/>
            <person name="Sato N."/>
            <person name="Nozaki H."/>
            <person name="Ogasawara N."/>
            <person name="Kohara Y."/>
            <person name="Kuroiwa T."/>
        </authorList>
    </citation>
    <scope>NUCLEOTIDE SEQUENCE [LARGE SCALE GENOMIC DNA]</scope>
    <source>
        <strain evidence="4 5">10D</strain>
    </source>
</reference>
<dbReference type="CDD" id="cd06257">
    <property type="entry name" value="DnaJ"/>
    <property type="match status" value="1"/>
</dbReference>
<dbReference type="InterPro" id="IPR024586">
    <property type="entry name" value="DnaJ-like_C11_C"/>
</dbReference>
<dbReference type="OMA" id="QLDKHTM"/>
<dbReference type="Pfam" id="PF22774">
    <property type="entry name" value="DNAJC11_beta-barrel"/>
    <property type="match status" value="1"/>
</dbReference>
<dbReference type="eggNOG" id="KOG0718">
    <property type="taxonomic scope" value="Eukaryota"/>
</dbReference>
<evidence type="ECO:0000313" key="5">
    <source>
        <dbReference type="Proteomes" id="UP000007014"/>
    </source>
</evidence>
<dbReference type="EMBL" id="AP006497">
    <property type="protein sequence ID" value="BAM81661.1"/>
    <property type="molecule type" value="Genomic_DNA"/>
</dbReference>
<evidence type="ECO:0000313" key="4">
    <source>
        <dbReference type="EMBL" id="BAM81661.1"/>
    </source>
</evidence>
<name>M1UUU2_CYAM1</name>
<dbReference type="PRINTS" id="PR00625">
    <property type="entry name" value="JDOMAIN"/>
</dbReference>
<dbReference type="Pfam" id="PF00226">
    <property type="entry name" value="DnaJ"/>
    <property type="match status" value="1"/>
</dbReference>
<dbReference type="Proteomes" id="UP000007014">
    <property type="component" value="Chromosome 15"/>
</dbReference>
<reference evidence="4 5" key="2">
    <citation type="journal article" date="2007" name="BMC Biol.">
        <title>A 100%-complete sequence reveals unusually simple genomic features in the hot-spring red alga Cyanidioschyzon merolae.</title>
        <authorList>
            <person name="Nozaki H."/>
            <person name="Takano H."/>
            <person name="Misumi O."/>
            <person name="Terasawa K."/>
            <person name="Matsuzaki M."/>
            <person name="Maruyama S."/>
            <person name="Nishida K."/>
            <person name="Yagisawa F."/>
            <person name="Yoshida Y."/>
            <person name="Fujiwara T."/>
            <person name="Takio S."/>
            <person name="Tamura K."/>
            <person name="Chung S.J."/>
            <person name="Nakamura S."/>
            <person name="Kuroiwa H."/>
            <person name="Tanaka K."/>
            <person name="Sato N."/>
            <person name="Kuroiwa T."/>
        </authorList>
    </citation>
    <scope>NUCLEOTIDE SEQUENCE [LARGE SCALE GENOMIC DNA]</scope>
    <source>
        <strain evidence="4 5">10D</strain>
    </source>
</reference>
<organism evidence="4 5">
    <name type="scientific">Cyanidioschyzon merolae (strain NIES-3377 / 10D)</name>
    <name type="common">Unicellular red alga</name>
    <dbReference type="NCBI Taxonomy" id="280699"/>
    <lineage>
        <taxon>Eukaryota</taxon>
        <taxon>Rhodophyta</taxon>
        <taxon>Bangiophyceae</taxon>
        <taxon>Cyanidiales</taxon>
        <taxon>Cyanidiaceae</taxon>
        <taxon>Cyanidioschyzon</taxon>
    </lineage>
</organism>
<feature type="compositionally biased region" description="Low complexity" evidence="2">
    <location>
        <begin position="274"/>
        <end position="286"/>
    </location>
</feature>
<dbReference type="InterPro" id="IPR055225">
    <property type="entry name" value="DNAJC11-like_beta-barrel"/>
</dbReference>
<feature type="region of interest" description="Disordered" evidence="2">
    <location>
        <begin position="114"/>
        <end position="134"/>
    </location>
</feature>
<dbReference type="Pfam" id="PF11875">
    <property type="entry name" value="DnaJ-like_C11_C"/>
    <property type="match status" value="1"/>
</dbReference>
<dbReference type="RefSeq" id="XP_005537697.1">
    <property type="nucleotide sequence ID" value="XM_005537640.1"/>
</dbReference>
<dbReference type="GO" id="GO:0042407">
    <property type="term" value="P:cristae formation"/>
    <property type="evidence" value="ECO:0007669"/>
    <property type="project" value="TreeGrafter"/>
</dbReference>
<keyword evidence="5" id="KW-1185">Reference proteome</keyword>
<dbReference type="PANTHER" id="PTHR44157">
    <property type="entry name" value="DNAJ HOMOLOG SUBFAMILY C MEMBER 11"/>
    <property type="match status" value="1"/>
</dbReference>
<proteinExistence type="predicted"/>
<feature type="compositionally biased region" description="Polar residues" evidence="2">
    <location>
        <begin position="251"/>
        <end position="262"/>
    </location>
</feature>
<accession>M1UUU2</accession>
<dbReference type="GO" id="GO:0005739">
    <property type="term" value="C:mitochondrion"/>
    <property type="evidence" value="ECO:0007669"/>
    <property type="project" value="GOC"/>
</dbReference>
<dbReference type="PROSITE" id="PS50076">
    <property type="entry name" value="DNAJ_2"/>
    <property type="match status" value="1"/>
</dbReference>
<dbReference type="Gramene" id="CMO337CT">
    <property type="protein sequence ID" value="CMO337CT"/>
    <property type="gene ID" value="CMO337C"/>
</dbReference>
<sequence>MDEEQQGQSSAVVDEHPELQYYTVLNLSPDASREDVRAAYLRLSQLYHPDRQPDPVLKQRATELFTRIREAYEVLSHPLKRQVYDAYGTEGLRFLESTQVTTYAAVRAYFGERGSQPQRRTRGKRKPHSARHENTDELTAETLLAVNHAVQVTVDGTGLVQLLPDLVAGESLYWRSAIVVRGAALDTQGSWYLTPKDCLSWQYQVATSRSAGVMSDDDDDDDDDDEDDDDDMDDDFGEDGQTDEHNENQDPHTSTWESSTVDSAHERRSSAAYASGSTNATSKSSSRAPGTTSRDDDAHLRGTPPMLKHARDEPLFRKLTQVQCRGISVSYRRLVSSEQMMEAGLAWAGSPSRTGATLFADDSWTARPLLSGKLWRRVSPHASLALEASYALGRDQRPELVLSHARQISERWQGHLAWAAGPAPGYMASFVYGAEQWNAAFTVNLGLGASGIKFTLRRLCDQAQTIIARLRAHLSLSGWSLETGLAKELALDSYVAVAARVSHVGVALRLRLSRAGHRLTVPILLFPNPDPLAFVAVASIGATTAAAIEYLALRPLRRLAQERNRRRIRERVYQKLVERRRQALEERELLRPQAARSRALEQQRNGLVIVRALYGAAEVVRRMHSPDVPVAVIDALEDVCDVTDALQALVDDRDSSLRLYATSKAALTGFFDPTMGDAELALRIWYLLRGEPLQVTIGDLDPLYIGADT</sequence>
<dbReference type="AlphaFoldDB" id="M1UUU2"/>
<dbReference type="InterPro" id="IPR036869">
    <property type="entry name" value="J_dom_sf"/>
</dbReference>